<feature type="non-terminal residue" evidence="2">
    <location>
        <position position="1"/>
    </location>
</feature>
<accession>W9GAK0</accession>
<reference evidence="2 3" key="1">
    <citation type="submission" date="2013-08" db="EMBL/GenBank/DDBJ databases">
        <title>Intrasporangium oryzae NRRL B-24470.</title>
        <authorList>
            <person name="Liu H."/>
            <person name="Wang G."/>
        </authorList>
    </citation>
    <scope>NUCLEOTIDE SEQUENCE [LARGE SCALE GENOMIC DNA]</scope>
    <source>
        <strain evidence="2 3">NRRL B-24470</strain>
    </source>
</reference>
<protein>
    <submittedName>
        <fullName evidence="2">Uncharacterized protein</fullName>
    </submittedName>
</protein>
<sequence>PANQPTGGAAQETKPAGPTAAQIAAAAHAAAIKGAAHGDEHPQDHVGVRSDEHALGRGEGAATVPAGHEDGQVHAFPEDSGPWSGDDASSVEATEHTEPAVEVESEVPDAVGAAPEPAHEPAHEPAEEPVQEPVAEPAPVARGRRRRGRVVAPAGPPRHASAGGDGAGSEQA</sequence>
<proteinExistence type="predicted"/>
<feature type="compositionally biased region" description="Gly residues" evidence="1">
    <location>
        <begin position="163"/>
        <end position="172"/>
    </location>
</feature>
<dbReference type="AlphaFoldDB" id="W9GAK0"/>
<feature type="region of interest" description="Disordered" evidence="1">
    <location>
        <begin position="1"/>
        <end position="172"/>
    </location>
</feature>
<dbReference type="EMBL" id="AWSA01000004">
    <property type="protein sequence ID" value="EWT03211.1"/>
    <property type="molecule type" value="Genomic_DNA"/>
</dbReference>
<dbReference type="PATRIC" id="fig|1386089.3.peg.485"/>
<evidence type="ECO:0000313" key="3">
    <source>
        <dbReference type="Proteomes" id="UP000019489"/>
    </source>
</evidence>
<feature type="compositionally biased region" description="Low complexity" evidence="1">
    <location>
        <begin position="131"/>
        <end position="141"/>
    </location>
</feature>
<dbReference type="STRING" id="1386089.N865_01455"/>
<dbReference type="Proteomes" id="UP000019489">
    <property type="component" value="Unassembled WGS sequence"/>
</dbReference>
<name>W9GAK0_9MICO</name>
<feature type="compositionally biased region" description="Low complexity" evidence="1">
    <location>
        <begin position="14"/>
        <end position="35"/>
    </location>
</feature>
<comment type="caution">
    <text evidence="2">The sequence shown here is derived from an EMBL/GenBank/DDBJ whole genome shotgun (WGS) entry which is preliminary data.</text>
</comment>
<keyword evidence="3" id="KW-1185">Reference proteome</keyword>
<gene>
    <name evidence="2" type="ORF">N865_01455</name>
</gene>
<feature type="compositionally biased region" description="Basic and acidic residues" evidence="1">
    <location>
        <begin position="36"/>
        <end position="56"/>
    </location>
</feature>
<evidence type="ECO:0000256" key="1">
    <source>
        <dbReference type="SAM" id="MobiDB-lite"/>
    </source>
</evidence>
<organism evidence="2 3">
    <name type="scientific">Intrasporangium oryzae NRRL B-24470</name>
    <dbReference type="NCBI Taxonomy" id="1386089"/>
    <lineage>
        <taxon>Bacteria</taxon>
        <taxon>Bacillati</taxon>
        <taxon>Actinomycetota</taxon>
        <taxon>Actinomycetes</taxon>
        <taxon>Micrococcales</taxon>
        <taxon>Intrasporangiaceae</taxon>
        <taxon>Intrasporangium</taxon>
    </lineage>
</organism>
<evidence type="ECO:0000313" key="2">
    <source>
        <dbReference type="EMBL" id="EWT03211.1"/>
    </source>
</evidence>
<feature type="compositionally biased region" description="Basic and acidic residues" evidence="1">
    <location>
        <begin position="117"/>
        <end position="126"/>
    </location>
</feature>